<dbReference type="EMBL" id="WHVB01000003">
    <property type="protein sequence ID" value="KAF8485164.1"/>
    <property type="molecule type" value="Genomic_DNA"/>
</dbReference>
<dbReference type="Proteomes" id="UP000759537">
    <property type="component" value="Unassembled WGS sequence"/>
</dbReference>
<reference evidence="3" key="2">
    <citation type="journal article" date="2020" name="Nat. Commun.">
        <title>Large-scale genome sequencing of mycorrhizal fungi provides insights into the early evolution of symbiotic traits.</title>
        <authorList>
            <person name="Miyauchi S."/>
            <person name="Kiss E."/>
            <person name="Kuo A."/>
            <person name="Drula E."/>
            <person name="Kohler A."/>
            <person name="Sanchez-Garcia M."/>
            <person name="Morin E."/>
            <person name="Andreopoulos B."/>
            <person name="Barry K.W."/>
            <person name="Bonito G."/>
            <person name="Buee M."/>
            <person name="Carver A."/>
            <person name="Chen C."/>
            <person name="Cichocki N."/>
            <person name="Clum A."/>
            <person name="Culley D."/>
            <person name="Crous P.W."/>
            <person name="Fauchery L."/>
            <person name="Girlanda M."/>
            <person name="Hayes R.D."/>
            <person name="Keri Z."/>
            <person name="LaButti K."/>
            <person name="Lipzen A."/>
            <person name="Lombard V."/>
            <person name="Magnuson J."/>
            <person name="Maillard F."/>
            <person name="Murat C."/>
            <person name="Nolan M."/>
            <person name="Ohm R.A."/>
            <person name="Pangilinan J."/>
            <person name="Pereira M.F."/>
            <person name="Perotto S."/>
            <person name="Peter M."/>
            <person name="Pfister S."/>
            <person name="Riley R."/>
            <person name="Sitrit Y."/>
            <person name="Stielow J.B."/>
            <person name="Szollosi G."/>
            <person name="Zifcakova L."/>
            <person name="Stursova M."/>
            <person name="Spatafora J.W."/>
            <person name="Tedersoo L."/>
            <person name="Vaario L.M."/>
            <person name="Yamada A."/>
            <person name="Yan M."/>
            <person name="Wang P."/>
            <person name="Xu J."/>
            <person name="Bruns T."/>
            <person name="Baldrian P."/>
            <person name="Vilgalys R."/>
            <person name="Dunand C."/>
            <person name="Henrissat B."/>
            <person name="Grigoriev I.V."/>
            <person name="Hibbett D."/>
            <person name="Nagy L.G."/>
            <person name="Martin F.M."/>
        </authorList>
    </citation>
    <scope>NUCLEOTIDE SEQUENCE</scope>
    <source>
        <strain evidence="3">Prilba</strain>
    </source>
</reference>
<evidence type="ECO:0000313" key="4">
    <source>
        <dbReference type="Proteomes" id="UP000759537"/>
    </source>
</evidence>
<evidence type="ECO:0000259" key="2">
    <source>
        <dbReference type="PROSITE" id="PS00028"/>
    </source>
</evidence>
<accession>A0A9P5N3C5</accession>
<dbReference type="AlphaFoldDB" id="A0A9P5N3C5"/>
<dbReference type="OrthoDB" id="2758144at2759"/>
<comment type="caution">
    <text evidence="3">The sequence shown here is derived from an EMBL/GenBank/DDBJ whole genome shotgun (WGS) entry which is preliminary data.</text>
</comment>
<gene>
    <name evidence="3" type="ORF">DFH94DRAFT_266342</name>
</gene>
<evidence type="ECO:0000256" key="1">
    <source>
        <dbReference type="SAM" id="MobiDB-lite"/>
    </source>
</evidence>
<dbReference type="Gene3D" id="3.30.160.60">
    <property type="entry name" value="Classic Zinc Finger"/>
    <property type="match status" value="1"/>
</dbReference>
<reference evidence="3" key="1">
    <citation type="submission" date="2019-10" db="EMBL/GenBank/DDBJ databases">
        <authorList>
            <consortium name="DOE Joint Genome Institute"/>
            <person name="Kuo A."/>
            <person name="Miyauchi S."/>
            <person name="Kiss E."/>
            <person name="Drula E."/>
            <person name="Kohler A."/>
            <person name="Sanchez-Garcia M."/>
            <person name="Andreopoulos B."/>
            <person name="Barry K.W."/>
            <person name="Bonito G."/>
            <person name="Buee M."/>
            <person name="Carver A."/>
            <person name="Chen C."/>
            <person name="Cichocki N."/>
            <person name="Clum A."/>
            <person name="Culley D."/>
            <person name="Crous P.W."/>
            <person name="Fauchery L."/>
            <person name="Girlanda M."/>
            <person name="Hayes R."/>
            <person name="Keri Z."/>
            <person name="LaButti K."/>
            <person name="Lipzen A."/>
            <person name="Lombard V."/>
            <person name="Magnuson J."/>
            <person name="Maillard F."/>
            <person name="Morin E."/>
            <person name="Murat C."/>
            <person name="Nolan M."/>
            <person name="Ohm R."/>
            <person name="Pangilinan J."/>
            <person name="Pereira M."/>
            <person name="Perotto S."/>
            <person name="Peter M."/>
            <person name="Riley R."/>
            <person name="Sitrit Y."/>
            <person name="Stielow B."/>
            <person name="Szollosi G."/>
            <person name="Zifcakova L."/>
            <person name="Stursova M."/>
            <person name="Spatafora J.W."/>
            <person name="Tedersoo L."/>
            <person name="Vaario L.-M."/>
            <person name="Yamada A."/>
            <person name="Yan M."/>
            <person name="Wang P."/>
            <person name="Xu J."/>
            <person name="Bruns T."/>
            <person name="Baldrian P."/>
            <person name="Vilgalys R."/>
            <person name="Henrissat B."/>
            <person name="Grigoriev I.V."/>
            <person name="Hibbett D."/>
            <person name="Nagy L.G."/>
            <person name="Martin F.M."/>
        </authorList>
    </citation>
    <scope>NUCLEOTIDE SEQUENCE</scope>
    <source>
        <strain evidence="3">Prilba</strain>
    </source>
</reference>
<feature type="compositionally biased region" description="Polar residues" evidence="1">
    <location>
        <begin position="85"/>
        <end position="98"/>
    </location>
</feature>
<feature type="region of interest" description="Disordered" evidence="1">
    <location>
        <begin position="83"/>
        <end position="110"/>
    </location>
</feature>
<dbReference type="PROSITE" id="PS00028">
    <property type="entry name" value="ZINC_FINGER_C2H2_1"/>
    <property type="match status" value="1"/>
</dbReference>
<feature type="compositionally biased region" description="Polar residues" evidence="1">
    <location>
        <begin position="128"/>
        <end position="144"/>
    </location>
</feature>
<dbReference type="InterPro" id="IPR013087">
    <property type="entry name" value="Znf_C2H2_type"/>
</dbReference>
<proteinExistence type="predicted"/>
<feature type="region of interest" description="Disordered" evidence="1">
    <location>
        <begin position="128"/>
        <end position="147"/>
    </location>
</feature>
<sequence length="266" mass="30737">MEEQDVQNLNLPQGSSEPHTAVESISFTVWIDSPRIRYSDSQPPNWFWCDYLHPLCNEAAHYMVPLHPYWEPWHSLLATRPTVPSPEQISETSAQTSFVPGMSDGNLGDELRASADDQIHANGSTFGQLISDQEDSPNSPSDQWDGNGVQLLDVPNFQWISETGSAPSSKNGRQNSKEWPCGYKGCNKRYGRRQEAFRHMRDKHEIPHECFVCRIKWTRAEKIREHLLSRHQDHFTEEECQEIRHLRGLNDTIKFLITRRQRSSKP</sequence>
<name>A0A9P5N3C5_9AGAM</name>
<dbReference type="SMART" id="SM00355">
    <property type="entry name" value="ZnF_C2H2"/>
    <property type="match status" value="2"/>
</dbReference>
<evidence type="ECO:0000313" key="3">
    <source>
        <dbReference type="EMBL" id="KAF8485164.1"/>
    </source>
</evidence>
<keyword evidence="4" id="KW-1185">Reference proteome</keyword>
<feature type="domain" description="C2H2-type" evidence="2">
    <location>
        <begin position="181"/>
        <end position="204"/>
    </location>
</feature>
<protein>
    <recommendedName>
        <fullName evidence="2">C2H2-type domain-containing protein</fullName>
    </recommendedName>
</protein>
<organism evidence="3 4">
    <name type="scientific">Russula ochroleuca</name>
    <dbReference type="NCBI Taxonomy" id="152965"/>
    <lineage>
        <taxon>Eukaryota</taxon>
        <taxon>Fungi</taxon>
        <taxon>Dikarya</taxon>
        <taxon>Basidiomycota</taxon>
        <taxon>Agaricomycotina</taxon>
        <taxon>Agaricomycetes</taxon>
        <taxon>Russulales</taxon>
        <taxon>Russulaceae</taxon>
        <taxon>Russula</taxon>
    </lineage>
</organism>